<keyword evidence="1" id="KW-0812">Transmembrane</keyword>
<keyword evidence="1" id="KW-0472">Membrane</keyword>
<accession>A0A5E4REZ0</accession>
<proteinExistence type="predicted"/>
<reference evidence="2 3" key="1">
    <citation type="submission" date="2019-08" db="EMBL/GenBank/DDBJ databases">
        <authorList>
            <person name="Peeters C."/>
        </authorList>
    </citation>
    <scope>NUCLEOTIDE SEQUENCE [LARGE SCALE GENOMIC DNA]</scope>
    <source>
        <strain evidence="2 3">LMG 31106</strain>
    </source>
</reference>
<dbReference type="EMBL" id="CABPSL010000001">
    <property type="protein sequence ID" value="VVD61880.1"/>
    <property type="molecule type" value="Genomic_DNA"/>
</dbReference>
<feature type="transmembrane region" description="Helical" evidence="1">
    <location>
        <begin position="20"/>
        <end position="41"/>
    </location>
</feature>
<dbReference type="RefSeq" id="WP_150562051.1">
    <property type="nucleotide sequence ID" value="NZ_CABPSL010000001.1"/>
</dbReference>
<evidence type="ECO:0000313" key="3">
    <source>
        <dbReference type="Proteomes" id="UP000384354"/>
    </source>
</evidence>
<sequence length="106" mass="11460">MRNNFTNLVRERGVNLRGVAVAVVLSAAVALLAVDVVLLAWRGLLPGAYVLAALPLWFGAVMLVSSDIGLTGEERLDRHLGLSLRGDHRAVCAKAYADMWFDEVDA</sequence>
<evidence type="ECO:0000313" key="2">
    <source>
        <dbReference type="EMBL" id="VVD61880.1"/>
    </source>
</evidence>
<feature type="transmembrane region" description="Helical" evidence="1">
    <location>
        <begin position="47"/>
        <end position="70"/>
    </location>
</feature>
<dbReference type="AlphaFoldDB" id="A0A5E4REZ0"/>
<organism evidence="2 3">
    <name type="scientific">Pandoraea cepalis</name>
    <dbReference type="NCBI Taxonomy" id="2508294"/>
    <lineage>
        <taxon>Bacteria</taxon>
        <taxon>Pseudomonadati</taxon>
        <taxon>Pseudomonadota</taxon>
        <taxon>Betaproteobacteria</taxon>
        <taxon>Burkholderiales</taxon>
        <taxon>Burkholderiaceae</taxon>
        <taxon>Pandoraea</taxon>
    </lineage>
</organism>
<keyword evidence="1" id="KW-1133">Transmembrane helix</keyword>
<dbReference type="Proteomes" id="UP000384354">
    <property type="component" value="Unassembled WGS sequence"/>
</dbReference>
<protein>
    <submittedName>
        <fullName evidence="2">Uncharacterized protein</fullName>
    </submittedName>
</protein>
<name>A0A5E4REZ0_9BURK</name>
<evidence type="ECO:0000256" key="1">
    <source>
        <dbReference type="SAM" id="Phobius"/>
    </source>
</evidence>
<gene>
    <name evidence="2" type="ORF">PCE31106_00139</name>
</gene>